<feature type="DNA-binding region" description="H-T-H motif" evidence="2">
    <location>
        <begin position="31"/>
        <end position="50"/>
    </location>
</feature>
<dbReference type="PROSITE" id="PS50977">
    <property type="entry name" value="HTH_TETR_2"/>
    <property type="match status" value="1"/>
</dbReference>
<name>A0ABN9YUE7_9LACO</name>
<comment type="caution">
    <text evidence="4">The sequence shown here is derived from an EMBL/GenBank/DDBJ whole genome shotgun (WGS) entry which is preliminary data.</text>
</comment>
<dbReference type="SUPFAM" id="SSF46689">
    <property type="entry name" value="Homeodomain-like"/>
    <property type="match status" value="1"/>
</dbReference>
<organism evidence="4 5">
    <name type="scientific">Fructobacillus fructosus</name>
    <dbReference type="NCBI Taxonomy" id="1631"/>
    <lineage>
        <taxon>Bacteria</taxon>
        <taxon>Bacillati</taxon>
        <taxon>Bacillota</taxon>
        <taxon>Bacilli</taxon>
        <taxon>Lactobacillales</taxon>
        <taxon>Lactobacillaceae</taxon>
        <taxon>Fructobacillus</taxon>
    </lineage>
</organism>
<keyword evidence="1 2" id="KW-0238">DNA-binding</keyword>
<keyword evidence="5" id="KW-1185">Reference proteome</keyword>
<dbReference type="EMBL" id="CAUZLR010000003">
    <property type="protein sequence ID" value="CAK1236818.1"/>
    <property type="molecule type" value="Genomic_DNA"/>
</dbReference>
<protein>
    <submittedName>
        <fullName evidence="4">AcrR family</fullName>
    </submittedName>
</protein>
<accession>A0ABN9YUE7</accession>
<dbReference type="RefSeq" id="WP_010690653.1">
    <property type="nucleotide sequence ID" value="NZ_CAUZLR010000003.1"/>
</dbReference>
<feature type="domain" description="HTH tetR-type" evidence="3">
    <location>
        <begin position="10"/>
        <end position="68"/>
    </location>
</feature>
<evidence type="ECO:0000256" key="1">
    <source>
        <dbReference type="ARBA" id="ARBA00023125"/>
    </source>
</evidence>
<proteinExistence type="predicted"/>
<dbReference type="InterPro" id="IPR001647">
    <property type="entry name" value="HTH_TetR"/>
</dbReference>
<evidence type="ECO:0000313" key="5">
    <source>
        <dbReference type="Proteomes" id="UP001314261"/>
    </source>
</evidence>
<dbReference type="InterPro" id="IPR009057">
    <property type="entry name" value="Homeodomain-like_sf"/>
</dbReference>
<reference evidence="4 5" key="1">
    <citation type="submission" date="2023-10" db="EMBL/GenBank/DDBJ databases">
        <authorList>
            <person name="Botero Cardona J."/>
        </authorList>
    </citation>
    <scope>NUCLEOTIDE SEQUENCE [LARGE SCALE GENOMIC DNA]</scope>
    <source>
        <strain evidence="4 5">R-54839</strain>
    </source>
</reference>
<gene>
    <name evidence="4" type="ORF">R54839_PPFHFPJH_00703</name>
</gene>
<dbReference type="Gene3D" id="1.10.357.10">
    <property type="entry name" value="Tetracycline Repressor, domain 2"/>
    <property type="match status" value="1"/>
</dbReference>
<sequence length="161" mass="18980">MTKTIDARILRSRFVMRQAAMALLAESDRFSISELLASAHVTRGTFYRHYSNKADLIHDVNGYLVAQLLKHNNERFVCYGVIQQIADQAEFYHEVFNHKKNTSLLFELMIELRRRRDEALKNLRSSALKTRIIFQWEMMVAAFLPPFHCGWKRGCRFQQLI</sequence>
<evidence type="ECO:0000313" key="4">
    <source>
        <dbReference type="EMBL" id="CAK1236818.1"/>
    </source>
</evidence>
<dbReference type="Proteomes" id="UP001314261">
    <property type="component" value="Unassembled WGS sequence"/>
</dbReference>
<evidence type="ECO:0000259" key="3">
    <source>
        <dbReference type="PROSITE" id="PS50977"/>
    </source>
</evidence>
<evidence type="ECO:0000256" key="2">
    <source>
        <dbReference type="PROSITE-ProRule" id="PRU00335"/>
    </source>
</evidence>
<dbReference type="Pfam" id="PF00440">
    <property type="entry name" value="TetR_N"/>
    <property type="match status" value="1"/>
</dbReference>